<dbReference type="Proteomes" id="UP001165060">
    <property type="component" value="Unassembled WGS sequence"/>
</dbReference>
<gene>
    <name evidence="10" type="ORF">TeGR_g7563</name>
</gene>
<organism evidence="10 11">
    <name type="scientific">Tetraparma gracilis</name>
    <dbReference type="NCBI Taxonomy" id="2962635"/>
    <lineage>
        <taxon>Eukaryota</taxon>
        <taxon>Sar</taxon>
        <taxon>Stramenopiles</taxon>
        <taxon>Ochrophyta</taxon>
        <taxon>Bolidophyceae</taxon>
        <taxon>Parmales</taxon>
        <taxon>Triparmaceae</taxon>
        <taxon>Tetraparma</taxon>
    </lineage>
</organism>
<keyword evidence="6" id="KW-0249">Electron transport</keyword>
<dbReference type="InterPro" id="IPR008254">
    <property type="entry name" value="Flavodoxin/NO_synth"/>
</dbReference>
<feature type="signal peptide" evidence="8">
    <location>
        <begin position="1"/>
        <end position="19"/>
    </location>
</feature>
<comment type="cofactor">
    <cofactor evidence="1">
        <name>FMN</name>
        <dbReference type="ChEBI" id="CHEBI:58210"/>
    </cofactor>
</comment>
<feature type="chain" id="PRO_5047204960" description="Flavodoxin-like domain-containing protein" evidence="8">
    <location>
        <begin position="20"/>
        <end position="276"/>
    </location>
</feature>
<proteinExistence type="inferred from homology"/>
<feature type="domain" description="Flavodoxin-like" evidence="9">
    <location>
        <begin position="32"/>
        <end position="199"/>
    </location>
</feature>
<accession>A0ABQ6MTW1</accession>
<reference evidence="10 11" key="1">
    <citation type="journal article" date="2023" name="Commun. Biol.">
        <title>Genome analysis of Parmales, the sister group of diatoms, reveals the evolutionary specialization of diatoms from phago-mixotrophs to photoautotrophs.</title>
        <authorList>
            <person name="Ban H."/>
            <person name="Sato S."/>
            <person name="Yoshikawa S."/>
            <person name="Yamada K."/>
            <person name="Nakamura Y."/>
            <person name="Ichinomiya M."/>
            <person name="Sato N."/>
            <person name="Blanc-Mathieu R."/>
            <person name="Endo H."/>
            <person name="Kuwata A."/>
            <person name="Ogata H."/>
        </authorList>
    </citation>
    <scope>NUCLEOTIDE SEQUENCE [LARGE SCALE GENOMIC DNA]</scope>
</reference>
<protein>
    <recommendedName>
        <fullName evidence="9">Flavodoxin-like domain-containing protein</fullName>
    </recommendedName>
</protein>
<dbReference type="EMBL" id="BRYB01000569">
    <property type="protein sequence ID" value="GMI33091.1"/>
    <property type="molecule type" value="Genomic_DNA"/>
</dbReference>
<dbReference type="InterPro" id="IPR001226">
    <property type="entry name" value="Flavodoxin_CS"/>
</dbReference>
<feature type="region of interest" description="Disordered" evidence="7">
    <location>
        <begin position="205"/>
        <end position="244"/>
    </location>
</feature>
<dbReference type="PROSITE" id="PS50902">
    <property type="entry name" value="FLAVODOXIN_LIKE"/>
    <property type="match status" value="1"/>
</dbReference>
<evidence type="ECO:0000256" key="3">
    <source>
        <dbReference type="ARBA" id="ARBA00022448"/>
    </source>
</evidence>
<feature type="compositionally biased region" description="Low complexity" evidence="7">
    <location>
        <begin position="210"/>
        <end position="239"/>
    </location>
</feature>
<keyword evidence="11" id="KW-1185">Reference proteome</keyword>
<keyword evidence="8" id="KW-0732">Signal</keyword>
<evidence type="ECO:0000256" key="5">
    <source>
        <dbReference type="ARBA" id="ARBA00022643"/>
    </source>
</evidence>
<evidence type="ECO:0000256" key="1">
    <source>
        <dbReference type="ARBA" id="ARBA00001917"/>
    </source>
</evidence>
<dbReference type="PANTHER" id="PTHR42809">
    <property type="entry name" value="FLAVODOXIN 2"/>
    <property type="match status" value="1"/>
</dbReference>
<evidence type="ECO:0000256" key="8">
    <source>
        <dbReference type="SAM" id="SignalP"/>
    </source>
</evidence>
<evidence type="ECO:0000256" key="2">
    <source>
        <dbReference type="ARBA" id="ARBA00005267"/>
    </source>
</evidence>
<evidence type="ECO:0000256" key="4">
    <source>
        <dbReference type="ARBA" id="ARBA00022630"/>
    </source>
</evidence>
<keyword evidence="3" id="KW-0813">Transport</keyword>
<dbReference type="Pfam" id="PF00258">
    <property type="entry name" value="Flavodoxin_1"/>
    <property type="match status" value="1"/>
</dbReference>
<name>A0ABQ6MTW1_9STRA</name>
<sequence>MKTASLLLLLPCASPFAFSPPPLRTSSSLPAVAVFFGTSTGNTEDVASLICAAYGCAGPFPIDEHEGSLADDFSKYDGLIVGTPTWNTGADSERSGTAWDELYYGEMGKLELGGKHVAVFGLGDSEGYAANYADASGELFEVFEKRGAVMFGGTDADGSYVHTASKAQRGGRFVGLMCDQMNQEELSEGRVDKWVKELKAKGFGEGGEAPAGEAAPAAAEPAAEKPAAAKPAPAPAAAAAGGGRIKGWTAYRSDEKRSTMYVNPENGREAYYVQDK</sequence>
<dbReference type="PROSITE" id="PS00201">
    <property type="entry name" value="FLAVODOXIN"/>
    <property type="match status" value="1"/>
</dbReference>
<dbReference type="InterPro" id="IPR050619">
    <property type="entry name" value="Flavodoxin"/>
</dbReference>
<comment type="caution">
    <text evidence="10">The sequence shown here is derived from an EMBL/GenBank/DDBJ whole genome shotgun (WGS) entry which is preliminary data.</text>
</comment>
<dbReference type="InterPro" id="IPR029039">
    <property type="entry name" value="Flavoprotein-like_sf"/>
</dbReference>
<comment type="similarity">
    <text evidence="2">Belongs to the flavodoxin family.</text>
</comment>
<keyword evidence="5" id="KW-0288">FMN</keyword>
<dbReference type="SUPFAM" id="SSF52218">
    <property type="entry name" value="Flavoproteins"/>
    <property type="match status" value="1"/>
</dbReference>
<dbReference type="PANTHER" id="PTHR42809:SF1">
    <property type="entry name" value="FLAVODOXIN 1"/>
    <property type="match status" value="1"/>
</dbReference>
<evidence type="ECO:0000256" key="6">
    <source>
        <dbReference type="ARBA" id="ARBA00022982"/>
    </source>
</evidence>
<evidence type="ECO:0000313" key="11">
    <source>
        <dbReference type="Proteomes" id="UP001165060"/>
    </source>
</evidence>
<evidence type="ECO:0000259" key="9">
    <source>
        <dbReference type="PROSITE" id="PS50902"/>
    </source>
</evidence>
<dbReference type="Gene3D" id="3.40.50.360">
    <property type="match status" value="1"/>
</dbReference>
<evidence type="ECO:0000256" key="7">
    <source>
        <dbReference type="SAM" id="MobiDB-lite"/>
    </source>
</evidence>
<evidence type="ECO:0000313" key="10">
    <source>
        <dbReference type="EMBL" id="GMI33091.1"/>
    </source>
</evidence>
<keyword evidence="4" id="KW-0285">Flavoprotein</keyword>